<dbReference type="Pfam" id="PF13468">
    <property type="entry name" value="Glyoxalase_3"/>
    <property type="match status" value="1"/>
</dbReference>
<evidence type="ECO:0000313" key="3">
    <source>
        <dbReference type="Proteomes" id="UP000321523"/>
    </source>
</evidence>
<feature type="domain" description="Glyoxalase-like" evidence="1">
    <location>
        <begin position="12"/>
        <end position="189"/>
    </location>
</feature>
<dbReference type="Proteomes" id="UP000321523">
    <property type="component" value="Unassembled WGS sequence"/>
</dbReference>
<dbReference type="Gene3D" id="3.10.180.10">
    <property type="entry name" value="2,3-Dihydroxybiphenyl 1,2-Dioxygenase, domain 1"/>
    <property type="match status" value="2"/>
</dbReference>
<comment type="caution">
    <text evidence="2">The sequence shown here is derived from an EMBL/GenBank/DDBJ whole genome shotgun (WGS) entry which is preliminary data.</text>
</comment>
<dbReference type="InterPro" id="IPR025870">
    <property type="entry name" value="Glyoxalase-like_dom"/>
</dbReference>
<reference evidence="2 3" key="1">
    <citation type="submission" date="2019-07" db="EMBL/GenBank/DDBJ databases">
        <title>Whole genome shotgun sequence of Skermanella aerolata NBRC 106429.</title>
        <authorList>
            <person name="Hosoyama A."/>
            <person name="Uohara A."/>
            <person name="Ohji S."/>
            <person name="Ichikawa N."/>
        </authorList>
    </citation>
    <scope>NUCLEOTIDE SEQUENCE [LARGE SCALE GENOMIC DNA]</scope>
    <source>
        <strain evidence="2 3">NBRC 106429</strain>
    </source>
</reference>
<evidence type="ECO:0000313" key="2">
    <source>
        <dbReference type="EMBL" id="GEO39013.1"/>
    </source>
</evidence>
<protein>
    <recommendedName>
        <fullName evidence="1">Glyoxalase-like domain-containing protein</fullName>
    </recommendedName>
</protein>
<dbReference type="SUPFAM" id="SSF54593">
    <property type="entry name" value="Glyoxalase/Bleomycin resistance protein/Dihydroxybiphenyl dioxygenase"/>
    <property type="match status" value="2"/>
</dbReference>
<dbReference type="EMBL" id="BJYZ01000013">
    <property type="protein sequence ID" value="GEO39013.1"/>
    <property type="molecule type" value="Genomic_DNA"/>
</dbReference>
<name>A0A512DR83_9PROT</name>
<dbReference type="InterPro" id="IPR029068">
    <property type="entry name" value="Glyas_Bleomycin-R_OHBP_Dase"/>
</dbReference>
<accession>A0A512DR83</accession>
<dbReference type="OrthoDB" id="9812467at2"/>
<keyword evidence="3" id="KW-1185">Reference proteome</keyword>
<dbReference type="PANTHER" id="PTHR40265:SF1">
    <property type="entry name" value="GLYOXALASE-LIKE DOMAIN-CONTAINING PROTEIN"/>
    <property type="match status" value="1"/>
</dbReference>
<sequence length="277" mass="29527">MAPAHANPLSGIDHTLIGVRDLEAARETWRRLGFTVTPRGRHIGWGTGNYCVMFRDDYVELLGIVDPAQFLNRLDVQLETRGEGFLGLAFAAGSSAAVQAAFPHATQPPKDLGRLLELPEGNVTPRFSLVHFDPDATPGLATFSCTHLTPEMLRRPEWLDHANGSLGLESVTIAVADPAALASAYAALFGEPALKGGQGRLEVGTGAHTVRFLSPDRLERRYPGLGGASVMTVASRDLEATRAYLAAMGIPLAEAAGARLVVPPEQANGIVLEFVET</sequence>
<dbReference type="RefSeq" id="WP_052832084.1">
    <property type="nucleotide sequence ID" value="NZ_BJYZ01000013.1"/>
</dbReference>
<dbReference type="AlphaFoldDB" id="A0A512DR83"/>
<evidence type="ECO:0000259" key="1">
    <source>
        <dbReference type="Pfam" id="PF13468"/>
    </source>
</evidence>
<proteinExistence type="predicted"/>
<dbReference type="PANTHER" id="PTHR40265">
    <property type="entry name" value="BLL2707 PROTEIN"/>
    <property type="match status" value="1"/>
</dbReference>
<organism evidence="2 3">
    <name type="scientific">Skermanella aerolata</name>
    <dbReference type="NCBI Taxonomy" id="393310"/>
    <lineage>
        <taxon>Bacteria</taxon>
        <taxon>Pseudomonadati</taxon>
        <taxon>Pseudomonadota</taxon>
        <taxon>Alphaproteobacteria</taxon>
        <taxon>Rhodospirillales</taxon>
        <taxon>Azospirillaceae</taxon>
        <taxon>Skermanella</taxon>
    </lineage>
</organism>
<gene>
    <name evidence="2" type="ORF">SAE02_31610</name>
</gene>